<keyword evidence="9" id="KW-0131">Cell cycle</keyword>
<keyword evidence="6" id="KW-0498">Mitosis</keyword>
<name>A0A9P8RNX0_9PEZI</name>
<dbReference type="GO" id="GO:0070652">
    <property type="term" value="C:HAUS complex"/>
    <property type="evidence" value="ECO:0007669"/>
    <property type="project" value="InterPro"/>
</dbReference>
<evidence type="ECO:0000256" key="3">
    <source>
        <dbReference type="ARBA" id="ARBA00022490"/>
    </source>
</evidence>
<dbReference type="EMBL" id="JAGHQM010000734">
    <property type="protein sequence ID" value="KAH0558801.1"/>
    <property type="molecule type" value="Genomic_DNA"/>
</dbReference>
<comment type="similarity">
    <text evidence="2">Belongs to the HAUS1 family.</text>
</comment>
<dbReference type="AlphaFoldDB" id="A0A9P8RNX0"/>
<dbReference type="GO" id="GO:0005819">
    <property type="term" value="C:spindle"/>
    <property type="evidence" value="ECO:0007669"/>
    <property type="project" value="UniProtKB-SubCell"/>
</dbReference>
<comment type="subcellular location">
    <subcellularLocation>
        <location evidence="1">Cytoplasm</location>
        <location evidence="1">Cytoskeleton</location>
        <location evidence="1">Spindle</location>
    </subcellularLocation>
</comment>
<feature type="coiled-coil region" evidence="10">
    <location>
        <begin position="264"/>
        <end position="291"/>
    </location>
</feature>
<evidence type="ECO:0000313" key="11">
    <source>
        <dbReference type="EMBL" id="KAH0558801.1"/>
    </source>
</evidence>
<keyword evidence="12" id="KW-1185">Reference proteome</keyword>
<evidence type="ECO:0000256" key="9">
    <source>
        <dbReference type="ARBA" id="ARBA00023306"/>
    </source>
</evidence>
<dbReference type="InterPro" id="IPR026243">
    <property type="entry name" value="HAUS1"/>
</dbReference>
<gene>
    <name evidence="11" type="ORF">GP486_004555</name>
</gene>
<dbReference type="GO" id="GO:0005829">
    <property type="term" value="C:cytosol"/>
    <property type="evidence" value="ECO:0007669"/>
    <property type="project" value="TreeGrafter"/>
</dbReference>
<dbReference type="Pfam" id="PF25762">
    <property type="entry name" value="HAUS1"/>
    <property type="match status" value="1"/>
</dbReference>
<keyword evidence="4" id="KW-0132">Cell division</keyword>
<sequence length="298" mass="33361">MASASQWSPGAIFSPSQARHQLAQAKDWNYIDTWLSAKYSPKSAPPFERNNETLKILLALASWNESVDEERALVAKVEAKALEELKAETEADADAEVLEALNHNLTRDGRQSLESIAALSVSLGAASVDQAKYLAAHPTTRNIIGLTKLKFDLEQQAQRTKALHEKLLSDLDLLRNTLTKVQSDEFVPPPSLPQKTAEWNRTTKILTAKVQEYRDRLAALNNDEQPSPSLPEVIAKEKEVAALKARVLHLETQAKAFQGLPHDMDLARLEVERVRRELEMLTRQRDKLFEGLVENQGT</sequence>
<protein>
    <recommendedName>
        <fullName evidence="13">HAUS augmin-like complex subunit 1</fullName>
    </recommendedName>
</protein>
<organism evidence="11 12">
    <name type="scientific">Trichoglossum hirsutum</name>
    <dbReference type="NCBI Taxonomy" id="265104"/>
    <lineage>
        <taxon>Eukaryota</taxon>
        <taxon>Fungi</taxon>
        <taxon>Dikarya</taxon>
        <taxon>Ascomycota</taxon>
        <taxon>Pezizomycotina</taxon>
        <taxon>Geoglossomycetes</taxon>
        <taxon>Geoglossales</taxon>
        <taxon>Geoglossaceae</taxon>
        <taxon>Trichoglossum</taxon>
    </lineage>
</organism>
<comment type="caution">
    <text evidence="11">The sequence shown here is derived from an EMBL/GenBank/DDBJ whole genome shotgun (WGS) entry which is preliminary data.</text>
</comment>
<dbReference type="PANTHER" id="PTHR31570:SF1">
    <property type="entry name" value="HAUS AUGMIN-LIKE COMPLEX SUBUNIT 1"/>
    <property type="match status" value="1"/>
</dbReference>
<keyword evidence="5" id="KW-0493">Microtubule</keyword>
<keyword evidence="3" id="KW-0963">Cytoplasm</keyword>
<evidence type="ECO:0000256" key="4">
    <source>
        <dbReference type="ARBA" id="ARBA00022618"/>
    </source>
</evidence>
<proteinExistence type="inferred from homology"/>
<dbReference type="PANTHER" id="PTHR31570">
    <property type="entry name" value="HAUS AUGMIN-LIKE COMPLEX SUBUNIT 1"/>
    <property type="match status" value="1"/>
</dbReference>
<keyword evidence="7 10" id="KW-0175">Coiled coil</keyword>
<evidence type="ECO:0008006" key="13">
    <source>
        <dbReference type="Google" id="ProtNLM"/>
    </source>
</evidence>
<evidence type="ECO:0000256" key="7">
    <source>
        <dbReference type="ARBA" id="ARBA00023054"/>
    </source>
</evidence>
<evidence type="ECO:0000256" key="6">
    <source>
        <dbReference type="ARBA" id="ARBA00022776"/>
    </source>
</evidence>
<keyword evidence="8" id="KW-0206">Cytoskeleton</keyword>
<dbReference type="Proteomes" id="UP000750711">
    <property type="component" value="Unassembled WGS sequence"/>
</dbReference>
<evidence type="ECO:0000256" key="5">
    <source>
        <dbReference type="ARBA" id="ARBA00022701"/>
    </source>
</evidence>
<evidence type="ECO:0000256" key="1">
    <source>
        <dbReference type="ARBA" id="ARBA00004186"/>
    </source>
</evidence>
<evidence type="ECO:0000256" key="8">
    <source>
        <dbReference type="ARBA" id="ARBA00023212"/>
    </source>
</evidence>
<evidence type="ECO:0000256" key="10">
    <source>
        <dbReference type="SAM" id="Coils"/>
    </source>
</evidence>
<accession>A0A9P8RNX0</accession>
<dbReference type="GO" id="GO:0005874">
    <property type="term" value="C:microtubule"/>
    <property type="evidence" value="ECO:0007669"/>
    <property type="project" value="UniProtKB-KW"/>
</dbReference>
<dbReference type="GO" id="GO:0051225">
    <property type="term" value="P:spindle assembly"/>
    <property type="evidence" value="ECO:0007669"/>
    <property type="project" value="InterPro"/>
</dbReference>
<evidence type="ECO:0000256" key="2">
    <source>
        <dbReference type="ARBA" id="ARBA00005479"/>
    </source>
</evidence>
<reference evidence="11" key="1">
    <citation type="submission" date="2021-03" db="EMBL/GenBank/DDBJ databases">
        <title>Comparative genomics and phylogenomic investigation of the class Geoglossomycetes provide insights into ecological specialization and systematics.</title>
        <authorList>
            <person name="Melie T."/>
            <person name="Pirro S."/>
            <person name="Miller A.N."/>
            <person name="Quandt A."/>
        </authorList>
    </citation>
    <scope>NUCLEOTIDE SEQUENCE</scope>
    <source>
        <strain evidence="11">CAQ_001_2017</strain>
    </source>
</reference>
<evidence type="ECO:0000313" key="12">
    <source>
        <dbReference type="Proteomes" id="UP000750711"/>
    </source>
</evidence>
<dbReference type="GO" id="GO:0051301">
    <property type="term" value="P:cell division"/>
    <property type="evidence" value="ECO:0007669"/>
    <property type="project" value="UniProtKB-KW"/>
</dbReference>